<name>A0A6H2A2D9_9ZZZZ</name>
<accession>A0A6H2A2D9</accession>
<reference evidence="1" key="1">
    <citation type="submission" date="2020-03" db="EMBL/GenBank/DDBJ databases">
        <title>The deep terrestrial virosphere.</title>
        <authorList>
            <person name="Holmfeldt K."/>
            <person name="Nilsson E."/>
            <person name="Simone D."/>
            <person name="Lopez-Fernandez M."/>
            <person name="Wu X."/>
            <person name="de Brujin I."/>
            <person name="Lundin D."/>
            <person name="Andersson A."/>
            <person name="Bertilsson S."/>
            <person name="Dopson M."/>
        </authorList>
    </citation>
    <scope>NUCLEOTIDE SEQUENCE</scope>
    <source>
        <strain evidence="2">MM415A04434</strain>
        <strain evidence="1">TM448A04148</strain>
    </source>
</reference>
<proteinExistence type="predicted"/>
<protein>
    <submittedName>
        <fullName evidence="1">Uncharacterized protein</fullName>
    </submittedName>
</protein>
<sequence>MKTPRDRYYNDAHFKYLVDMMVAQIHRCNYTPSEMREAAIMASIMYHEQNFGMTKLLHTEVEEAFMVLNKWETSNRLNPTEGNK</sequence>
<dbReference type="EMBL" id="MT144460">
    <property type="protein sequence ID" value="QJA53899.1"/>
    <property type="molecule type" value="Genomic_DNA"/>
</dbReference>
<evidence type="ECO:0000313" key="2">
    <source>
        <dbReference type="EMBL" id="QJA69632.1"/>
    </source>
</evidence>
<dbReference type="AlphaFoldDB" id="A0A6H2A2D9"/>
<gene>
    <name evidence="2" type="ORF">MM415A04434_0004</name>
    <name evidence="1" type="ORF">TM448A04148_0009</name>
</gene>
<organism evidence="1">
    <name type="scientific">viral metagenome</name>
    <dbReference type="NCBI Taxonomy" id="1070528"/>
    <lineage>
        <taxon>unclassified sequences</taxon>
        <taxon>metagenomes</taxon>
        <taxon>organismal metagenomes</taxon>
    </lineage>
</organism>
<evidence type="ECO:0000313" key="1">
    <source>
        <dbReference type="EMBL" id="QJA53899.1"/>
    </source>
</evidence>
<dbReference type="EMBL" id="MT141723">
    <property type="protein sequence ID" value="QJA69632.1"/>
    <property type="molecule type" value="Genomic_DNA"/>
</dbReference>